<dbReference type="RefSeq" id="WP_093241504.1">
    <property type="nucleotide sequence ID" value="NZ_FNQF01000004.1"/>
</dbReference>
<dbReference type="EMBL" id="FNQF01000004">
    <property type="protein sequence ID" value="SEA23683.1"/>
    <property type="molecule type" value="Genomic_DNA"/>
</dbReference>
<evidence type="ECO:0000313" key="4">
    <source>
        <dbReference type="EMBL" id="SEA23683.1"/>
    </source>
</evidence>
<evidence type="ECO:0000256" key="2">
    <source>
        <dbReference type="SAM" id="SignalP"/>
    </source>
</evidence>
<dbReference type="AlphaFoldDB" id="A0A1H3ZIX5"/>
<protein>
    <recommendedName>
        <fullName evidence="3">Tll0287-like domain-containing protein</fullName>
    </recommendedName>
</protein>
<feature type="signal peptide" evidence="2">
    <location>
        <begin position="1"/>
        <end position="22"/>
    </location>
</feature>
<evidence type="ECO:0000259" key="3">
    <source>
        <dbReference type="Pfam" id="PF11845"/>
    </source>
</evidence>
<feature type="region of interest" description="Disordered" evidence="1">
    <location>
        <begin position="21"/>
        <end position="40"/>
    </location>
</feature>
<reference evidence="4 5" key="1">
    <citation type="submission" date="2016-10" db="EMBL/GenBank/DDBJ databases">
        <authorList>
            <person name="de Groot N.N."/>
        </authorList>
    </citation>
    <scope>NUCLEOTIDE SEQUENCE [LARGE SCALE GENOMIC DNA]</scope>
    <source>
        <strain evidence="4 5">DSM 23581</strain>
    </source>
</reference>
<proteinExistence type="predicted"/>
<dbReference type="InterPro" id="IPR021796">
    <property type="entry name" value="Tll0287-like_dom"/>
</dbReference>
<keyword evidence="5" id="KW-1185">Reference proteome</keyword>
<accession>A0A1H3ZIX5</accession>
<dbReference type="Pfam" id="PF11845">
    <property type="entry name" value="Tll0287-like"/>
    <property type="match status" value="1"/>
</dbReference>
<organism evidence="4 5">
    <name type="scientific">Psychroflexus halocasei</name>
    <dbReference type="NCBI Taxonomy" id="908615"/>
    <lineage>
        <taxon>Bacteria</taxon>
        <taxon>Pseudomonadati</taxon>
        <taxon>Bacteroidota</taxon>
        <taxon>Flavobacteriia</taxon>
        <taxon>Flavobacteriales</taxon>
        <taxon>Flavobacteriaceae</taxon>
        <taxon>Psychroflexus</taxon>
    </lineage>
</organism>
<evidence type="ECO:0000256" key="1">
    <source>
        <dbReference type="SAM" id="MobiDB-lite"/>
    </source>
</evidence>
<sequence length="203" mass="23072">MKKILISIFVLALTLSSCQNNKSQDQTDQKKDESVQVENKEQKDYKSIGLEYAIGTKAELGKNLMTKMKEDGPIHALEFCNVQAMPITDSMSRKYNADIKRVSNKNRNSANAASEKEIDIIKEFSEVIAKGEKPEPIIDEQESQVAFYFPLVTNSMCLKCHGEVGKDISKSDYDKVLELYPADKAIGYQENEVRGIWRIYFDK</sequence>
<name>A0A1H3ZIX5_9FLAO</name>
<dbReference type="Proteomes" id="UP000198820">
    <property type="component" value="Unassembled WGS sequence"/>
</dbReference>
<feature type="chain" id="PRO_5011484992" description="Tll0287-like domain-containing protein" evidence="2">
    <location>
        <begin position="23"/>
        <end position="203"/>
    </location>
</feature>
<gene>
    <name evidence="4" type="ORF">SAMN05421540_10495</name>
</gene>
<feature type="domain" description="Tll0287-like" evidence="3">
    <location>
        <begin position="54"/>
        <end position="200"/>
    </location>
</feature>
<feature type="compositionally biased region" description="Basic and acidic residues" evidence="1">
    <location>
        <begin position="25"/>
        <end position="40"/>
    </location>
</feature>
<keyword evidence="2" id="KW-0732">Signal</keyword>
<evidence type="ECO:0000313" key="5">
    <source>
        <dbReference type="Proteomes" id="UP000198820"/>
    </source>
</evidence>
<dbReference type="PROSITE" id="PS51257">
    <property type="entry name" value="PROKAR_LIPOPROTEIN"/>
    <property type="match status" value="1"/>
</dbReference>
<dbReference type="STRING" id="908615.SAMN05421540_10495"/>